<dbReference type="AlphaFoldDB" id="A0A1P8WPH5"/>
<dbReference type="SUPFAM" id="SSF48403">
    <property type="entry name" value="Ankyrin repeat"/>
    <property type="match status" value="1"/>
</dbReference>
<dbReference type="PROSITE" id="PS50297">
    <property type="entry name" value="ANK_REP_REGION"/>
    <property type="match status" value="2"/>
</dbReference>
<dbReference type="CDD" id="cd08369">
    <property type="entry name" value="FMT_core"/>
    <property type="match status" value="1"/>
</dbReference>
<dbReference type="GO" id="GO:0004479">
    <property type="term" value="F:methionyl-tRNA formyltransferase activity"/>
    <property type="evidence" value="ECO:0007669"/>
    <property type="project" value="UniProtKB-EC"/>
</dbReference>
<dbReference type="OrthoDB" id="281799at2"/>
<dbReference type="InterPro" id="IPR036477">
    <property type="entry name" value="Formyl_transf_N_sf"/>
</dbReference>
<evidence type="ECO:0000313" key="4">
    <source>
        <dbReference type="Proteomes" id="UP000187735"/>
    </source>
</evidence>
<feature type="domain" description="Formyl transferase N-terminal" evidence="2">
    <location>
        <begin position="71"/>
        <end position="166"/>
    </location>
</feature>
<dbReference type="GO" id="GO:0005829">
    <property type="term" value="C:cytosol"/>
    <property type="evidence" value="ECO:0007669"/>
    <property type="project" value="TreeGrafter"/>
</dbReference>
<feature type="repeat" description="ANK" evidence="1">
    <location>
        <begin position="341"/>
        <end position="376"/>
    </location>
</feature>
<dbReference type="STRING" id="1891926.Fuma_05598"/>
<dbReference type="Proteomes" id="UP000187735">
    <property type="component" value="Chromosome"/>
</dbReference>
<dbReference type="Gene3D" id="3.40.50.12230">
    <property type="match status" value="1"/>
</dbReference>
<dbReference type="SMART" id="SM00248">
    <property type="entry name" value="ANK"/>
    <property type="match status" value="2"/>
</dbReference>
<reference evidence="3 4" key="1">
    <citation type="journal article" date="2016" name="Front. Microbiol.">
        <title>Fuerstia marisgermanicae gen. nov., sp. nov., an Unusual Member of the Phylum Planctomycetes from the German Wadden Sea.</title>
        <authorList>
            <person name="Kohn T."/>
            <person name="Heuer A."/>
            <person name="Jogler M."/>
            <person name="Vollmers J."/>
            <person name="Boedeker C."/>
            <person name="Bunk B."/>
            <person name="Rast P."/>
            <person name="Borchert D."/>
            <person name="Glockner I."/>
            <person name="Freese H.M."/>
            <person name="Klenk H.P."/>
            <person name="Overmann J."/>
            <person name="Kaster A.K."/>
            <person name="Rohde M."/>
            <person name="Wiegand S."/>
            <person name="Jogler C."/>
        </authorList>
    </citation>
    <scope>NUCLEOTIDE SEQUENCE [LARGE SCALE GENOMIC DNA]</scope>
    <source>
        <strain evidence="3 4">NH11</strain>
    </source>
</reference>
<proteinExistence type="predicted"/>
<keyword evidence="4" id="KW-1185">Reference proteome</keyword>
<evidence type="ECO:0000313" key="3">
    <source>
        <dbReference type="EMBL" id="APZ95935.1"/>
    </source>
</evidence>
<dbReference type="SUPFAM" id="SSF53328">
    <property type="entry name" value="Formyltransferase"/>
    <property type="match status" value="1"/>
</dbReference>
<dbReference type="Pfam" id="PF00551">
    <property type="entry name" value="Formyl_trans_N"/>
    <property type="match status" value="1"/>
</dbReference>
<dbReference type="PROSITE" id="PS50088">
    <property type="entry name" value="ANK_REPEAT"/>
    <property type="match status" value="2"/>
</dbReference>
<dbReference type="RefSeq" id="WP_083732382.1">
    <property type="nucleotide sequence ID" value="NZ_CP017641.1"/>
</dbReference>
<dbReference type="EC" id="2.1.2.9" evidence="3"/>
<sequence length="397" mass="44474">MRICIAGKNQIACNVLRHLIDSGYTNKQLSVIPNRDDVGKHTWQPSIAFVAERHNVPVWSLEQAEDSHDLMFVSVEFDRILRPSRFKTTQLYNIHFSLLPAYRGVATSVLPILHGANTTGVSIHQIDHGVDTGDVIYQKAVEILPNWSSRDLYFQLMETGEELLTSKIQDLIDGSFTPTPQQVTGASYFSRRDVDFGTPPIVTNGTAWQASCSLRAFMFHEYQYPELDVGQVMGASISTSISTSVSSRCATERTGAWTAVLHTRDRSVDLILSPFNSLYQWCRTTEDKPEHLDSHPMLNSIVNRADRNGWTPLMVACYHGNSEAIETLLEWGADVNQSNLRGTTPLMYAKDCPSRNAQAIVRQVLDAGADVTVRDAYGKTVIDYAFENNQQAFLRQI</sequence>
<dbReference type="InterPro" id="IPR036770">
    <property type="entry name" value="Ankyrin_rpt-contain_sf"/>
</dbReference>
<keyword evidence="3" id="KW-0808">Transferase</keyword>
<evidence type="ECO:0000259" key="2">
    <source>
        <dbReference type="Pfam" id="PF00551"/>
    </source>
</evidence>
<dbReference type="EMBL" id="CP017641">
    <property type="protein sequence ID" value="APZ95935.1"/>
    <property type="molecule type" value="Genomic_DNA"/>
</dbReference>
<protein>
    <submittedName>
        <fullName evidence="3">Methionyl-tRNA formyltransferase</fullName>
        <ecNumber evidence="3">2.1.2.9</ecNumber>
    </submittedName>
</protein>
<gene>
    <name evidence="3" type="primary">fmt_2</name>
    <name evidence="3" type="ORF">Fuma_05598</name>
</gene>
<evidence type="ECO:0000256" key="1">
    <source>
        <dbReference type="PROSITE-ProRule" id="PRU00023"/>
    </source>
</evidence>
<name>A0A1P8WPH5_9PLAN</name>
<organism evidence="3 4">
    <name type="scientific">Fuerstiella marisgermanici</name>
    <dbReference type="NCBI Taxonomy" id="1891926"/>
    <lineage>
        <taxon>Bacteria</taxon>
        <taxon>Pseudomonadati</taxon>
        <taxon>Planctomycetota</taxon>
        <taxon>Planctomycetia</taxon>
        <taxon>Planctomycetales</taxon>
        <taxon>Planctomycetaceae</taxon>
        <taxon>Fuerstiella</taxon>
    </lineage>
</organism>
<dbReference type="InterPro" id="IPR002110">
    <property type="entry name" value="Ankyrin_rpt"/>
</dbReference>
<dbReference type="Gene3D" id="1.25.40.20">
    <property type="entry name" value="Ankyrin repeat-containing domain"/>
    <property type="match status" value="1"/>
</dbReference>
<feature type="repeat" description="ANK" evidence="1">
    <location>
        <begin position="308"/>
        <end position="340"/>
    </location>
</feature>
<dbReference type="InterPro" id="IPR002376">
    <property type="entry name" value="Formyl_transf_N"/>
</dbReference>
<dbReference type="KEGG" id="fmr:Fuma_05598"/>
<dbReference type="Pfam" id="PF00023">
    <property type="entry name" value="Ank"/>
    <property type="match status" value="1"/>
</dbReference>
<dbReference type="PANTHER" id="PTHR11138:SF5">
    <property type="entry name" value="METHIONYL-TRNA FORMYLTRANSFERASE, MITOCHONDRIAL"/>
    <property type="match status" value="1"/>
</dbReference>
<accession>A0A1P8WPH5</accession>
<keyword evidence="1" id="KW-0040">ANK repeat</keyword>
<dbReference type="PANTHER" id="PTHR11138">
    <property type="entry name" value="METHIONYL-TRNA FORMYLTRANSFERASE"/>
    <property type="match status" value="1"/>
</dbReference>